<protein>
    <submittedName>
        <fullName evidence="7">IclR family transcriptional regulator</fullName>
    </submittedName>
</protein>
<dbReference type="Pfam" id="PF09339">
    <property type="entry name" value="HTH_IclR"/>
    <property type="match status" value="1"/>
</dbReference>
<dbReference type="GeneID" id="79317543"/>
<dbReference type="InterPro" id="IPR011991">
    <property type="entry name" value="ArsR-like_HTH"/>
</dbReference>
<dbReference type="CDD" id="cd00090">
    <property type="entry name" value="HTH_ARSR"/>
    <property type="match status" value="1"/>
</dbReference>
<keyword evidence="3" id="KW-0804">Transcription</keyword>
<name>A0ABD6ACE0_9EURY</name>
<dbReference type="InterPro" id="IPR029016">
    <property type="entry name" value="GAF-like_dom_sf"/>
</dbReference>
<dbReference type="InterPro" id="IPR014757">
    <property type="entry name" value="Tscrpt_reg_IclR_C"/>
</dbReference>
<dbReference type="GO" id="GO:0003677">
    <property type="term" value="F:DNA binding"/>
    <property type="evidence" value="ECO:0007669"/>
    <property type="project" value="UniProtKB-KW"/>
</dbReference>
<reference evidence="7 8" key="1">
    <citation type="journal article" date="2019" name="Int. J. Syst. Evol. Microbiol.">
        <title>The Global Catalogue of Microorganisms (GCM) 10K type strain sequencing project: providing services to taxonomists for standard genome sequencing and annotation.</title>
        <authorList>
            <consortium name="The Broad Institute Genomics Platform"/>
            <consortium name="The Broad Institute Genome Sequencing Center for Infectious Disease"/>
            <person name="Wu L."/>
            <person name="Ma J."/>
        </authorList>
    </citation>
    <scope>NUCLEOTIDE SEQUENCE [LARGE SCALE GENOMIC DNA]</scope>
    <source>
        <strain evidence="7 8">PSR21</strain>
    </source>
</reference>
<sequence>MIADERYHVTAIDTAVSILEVLQDRKITGPTEIARTLDVSKANVHKHLVTLHDHGFLRRDGDKYRLGYRFYEFGSTVRNEEPLFQEAIASLQELATIADEVATLLIRDGDVGVYIHSIDPDRDGQPGVKAGTRISLDETASGRAILASLDRVGSDSPVGPSAANGTGRLGSAGEGWIAQTDDETGLREIAAPVTMDDGEPIGAVALFVDAPSVSEQVESNYTKLVKKTAQTVSKRMGIRGGNRRSR</sequence>
<dbReference type="PANTHER" id="PTHR30136">
    <property type="entry name" value="HELIX-TURN-HELIX TRANSCRIPTIONAL REGULATOR, ICLR FAMILY"/>
    <property type="match status" value="1"/>
</dbReference>
<dbReference type="EMBL" id="JBHTBF010000003">
    <property type="protein sequence ID" value="MFC7318284.1"/>
    <property type="molecule type" value="Genomic_DNA"/>
</dbReference>
<dbReference type="Proteomes" id="UP001596547">
    <property type="component" value="Unassembled WGS sequence"/>
</dbReference>
<keyword evidence="1" id="KW-0805">Transcription regulation</keyword>
<evidence type="ECO:0000313" key="7">
    <source>
        <dbReference type="EMBL" id="MFC7318284.1"/>
    </source>
</evidence>
<dbReference type="GO" id="GO:0006355">
    <property type="term" value="P:regulation of DNA-templated transcription"/>
    <property type="evidence" value="ECO:0007669"/>
    <property type="project" value="UniProtKB-ARBA"/>
</dbReference>
<dbReference type="InterPro" id="IPR050707">
    <property type="entry name" value="HTH_MetabolicPath_Reg"/>
</dbReference>
<dbReference type="InterPro" id="IPR036390">
    <property type="entry name" value="WH_DNA-bd_sf"/>
</dbReference>
<dbReference type="Gene3D" id="3.30.450.40">
    <property type="match status" value="2"/>
</dbReference>
<dbReference type="PANTHER" id="PTHR30136:SF35">
    <property type="entry name" value="HTH-TYPE TRANSCRIPTIONAL REGULATOR RV1719"/>
    <property type="match status" value="1"/>
</dbReference>
<dbReference type="AlphaFoldDB" id="A0ABD6ACE0"/>
<feature type="domain" description="HTH iclR-type" evidence="5">
    <location>
        <begin position="9"/>
        <end position="68"/>
    </location>
</feature>
<evidence type="ECO:0000313" key="8">
    <source>
        <dbReference type="Proteomes" id="UP001596547"/>
    </source>
</evidence>
<keyword evidence="2" id="KW-0238">DNA-binding</keyword>
<dbReference type="InterPro" id="IPR005471">
    <property type="entry name" value="Tscrpt_reg_IclR_N"/>
</dbReference>
<dbReference type="Pfam" id="PF01614">
    <property type="entry name" value="IclR_C"/>
    <property type="match status" value="1"/>
</dbReference>
<evidence type="ECO:0000256" key="2">
    <source>
        <dbReference type="ARBA" id="ARBA00023125"/>
    </source>
</evidence>
<dbReference type="RefSeq" id="WP_276305925.1">
    <property type="nucleotide sequence ID" value="NZ_CP119993.1"/>
</dbReference>
<keyword evidence="8" id="KW-1185">Reference proteome</keyword>
<evidence type="ECO:0000256" key="3">
    <source>
        <dbReference type="ARBA" id="ARBA00023163"/>
    </source>
</evidence>
<dbReference type="InterPro" id="IPR036388">
    <property type="entry name" value="WH-like_DNA-bd_sf"/>
</dbReference>
<feature type="domain" description="IclR-ED" evidence="6">
    <location>
        <begin position="69"/>
        <end position="238"/>
    </location>
</feature>
<organism evidence="7 8">
    <name type="scientific">Halomarina halobia</name>
    <dbReference type="NCBI Taxonomy" id="3033386"/>
    <lineage>
        <taxon>Archaea</taxon>
        <taxon>Methanobacteriati</taxon>
        <taxon>Methanobacteriota</taxon>
        <taxon>Stenosarchaea group</taxon>
        <taxon>Halobacteria</taxon>
        <taxon>Halobacteriales</taxon>
        <taxon>Natronomonadaceae</taxon>
        <taxon>Halomarina</taxon>
    </lineage>
</organism>
<gene>
    <name evidence="7" type="ORF">ACFQPE_15995</name>
</gene>
<dbReference type="Gene3D" id="1.10.10.10">
    <property type="entry name" value="Winged helix-like DNA-binding domain superfamily/Winged helix DNA-binding domain"/>
    <property type="match status" value="1"/>
</dbReference>
<dbReference type="PROSITE" id="PS51077">
    <property type="entry name" value="HTH_ICLR"/>
    <property type="match status" value="1"/>
</dbReference>
<proteinExistence type="predicted"/>
<evidence type="ECO:0000259" key="5">
    <source>
        <dbReference type="PROSITE" id="PS51077"/>
    </source>
</evidence>
<feature type="region of interest" description="Disordered" evidence="4">
    <location>
        <begin position="151"/>
        <end position="174"/>
    </location>
</feature>
<dbReference type="SUPFAM" id="SSF46785">
    <property type="entry name" value="Winged helix' DNA-binding domain"/>
    <property type="match status" value="1"/>
</dbReference>
<evidence type="ECO:0000256" key="4">
    <source>
        <dbReference type="SAM" id="MobiDB-lite"/>
    </source>
</evidence>
<dbReference type="PROSITE" id="PS51078">
    <property type="entry name" value="ICLR_ED"/>
    <property type="match status" value="1"/>
</dbReference>
<comment type="caution">
    <text evidence="7">The sequence shown here is derived from an EMBL/GenBank/DDBJ whole genome shotgun (WGS) entry which is preliminary data.</text>
</comment>
<accession>A0ABD6ACE0</accession>
<evidence type="ECO:0000256" key="1">
    <source>
        <dbReference type="ARBA" id="ARBA00023015"/>
    </source>
</evidence>
<evidence type="ECO:0000259" key="6">
    <source>
        <dbReference type="PROSITE" id="PS51078"/>
    </source>
</evidence>
<dbReference type="SUPFAM" id="SSF55781">
    <property type="entry name" value="GAF domain-like"/>
    <property type="match status" value="1"/>
</dbReference>
<dbReference type="SMART" id="SM00346">
    <property type="entry name" value="HTH_ICLR"/>
    <property type="match status" value="1"/>
</dbReference>